<gene>
    <name evidence="6" type="ORF">N7U62_09850</name>
</gene>
<reference evidence="6 7" key="1">
    <citation type="submission" date="2022-10" db="EMBL/GenBank/DDBJ databases">
        <title>Comparative genomics and taxonomic characterization of three novel marine species of genus Reichenbachiella exhibiting antioxidant and polysaccharide degradation activities.</title>
        <authorList>
            <person name="Muhammad N."/>
            <person name="Lee Y.-J."/>
            <person name="Ko J."/>
            <person name="Kim S.-G."/>
        </authorList>
    </citation>
    <scope>NUCLEOTIDE SEQUENCE [LARGE SCALE GENOMIC DNA]</scope>
    <source>
        <strain evidence="6 7">ABR2-5</strain>
    </source>
</reference>
<sequence>MTKNINYLIALILFAVIFTNCQQKKAEVVESTTTNTFTNPILAGFYPDPSICKAEDKFYLITSSFAYYPGIPIFESDDLVNWKQIGHAIDRPEQMNFNGQGTSRGLFAPAISYHQGKYYIVCTHVDKGGNFIITADNPAGPWSQPTYLPKLNGIDPSLYFEGDKLFIVYNSIPPNNESLYEGHRTIRMFELDINTFETLGEEKLLVNGGVDLSKKPVWIEAPHLYHINDYYYLMCAEGGTAYDHSEVIFRSKNVDGPFEPWDQNPILTQRHLNPARPNPVTTSGHADIVEVKDGEWWAVFLACRPYGDNFYNIGRETFMTPVSWTDGWPVINPDFEEIQYQYPTPLGNEVEASAFSYSGIFSFKDEFEGEQLDMHYLFLRTPEEKWYHIKDGQLSLQLRNADLSSLSNPSYIAHRQQHHEGSASVGLTFEPIQEGEMAGLAAFQSAKNYYLLAKTMIDGKSAVALYQSNDSSMQAIASAPLTSEEATLDLKINFDKENYSFYYKEGAGEWTLIKDQVDGTFLSTQVAGGFVGSTIGMYAFGKEGTDNQAQFDYYEYQGDDQVFKSL</sequence>
<evidence type="ECO:0000256" key="2">
    <source>
        <dbReference type="ARBA" id="ARBA00022801"/>
    </source>
</evidence>
<dbReference type="RefSeq" id="WP_264137797.1">
    <property type="nucleotide sequence ID" value="NZ_JAOYOD010000001.1"/>
</dbReference>
<evidence type="ECO:0000313" key="6">
    <source>
        <dbReference type="EMBL" id="MCV9386966.1"/>
    </source>
</evidence>
<comment type="similarity">
    <text evidence="1 4">Belongs to the glycosyl hydrolase 43 family.</text>
</comment>
<feature type="domain" description="Beta-xylosidase C-terminal Concanavalin A-like" evidence="5">
    <location>
        <begin position="364"/>
        <end position="557"/>
    </location>
</feature>
<evidence type="ECO:0000256" key="1">
    <source>
        <dbReference type="ARBA" id="ARBA00009865"/>
    </source>
</evidence>
<dbReference type="PANTHER" id="PTHR42812:SF12">
    <property type="entry name" value="BETA-XYLOSIDASE-RELATED"/>
    <property type="match status" value="1"/>
</dbReference>
<dbReference type="PANTHER" id="PTHR42812">
    <property type="entry name" value="BETA-XYLOSIDASE"/>
    <property type="match status" value="1"/>
</dbReference>
<dbReference type="InterPro" id="IPR023296">
    <property type="entry name" value="Glyco_hydro_beta-prop_sf"/>
</dbReference>
<dbReference type="EMBL" id="JAOYOD010000001">
    <property type="protein sequence ID" value="MCV9386966.1"/>
    <property type="molecule type" value="Genomic_DNA"/>
</dbReference>
<comment type="caution">
    <text evidence="6">The sequence shown here is derived from an EMBL/GenBank/DDBJ whole genome shotgun (WGS) entry which is preliminary data.</text>
</comment>
<dbReference type="InterPro" id="IPR006710">
    <property type="entry name" value="Glyco_hydro_43"/>
</dbReference>
<organism evidence="6 7">
    <name type="scientific">Reichenbachiella ulvae</name>
    <dbReference type="NCBI Taxonomy" id="2980104"/>
    <lineage>
        <taxon>Bacteria</taxon>
        <taxon>Pseudomonadati</taxon>
        <taxon>Bacteroidota</taxon>
        <taxon>Cytophagia</taxon>
        <taxon>Cytophagales</taxon>
        <taxon>Reichenbachiellaceae</taxon>
        <taxon>Reichenbachiella</taxon>
    </lineage>
</organism>
<dbReference type="CDD" id="cd18617">
    <property type="entry name" value="GH43_XynB-like"/>
    <property type="match status" value="1"/>
</dbReference>
<dbReference type="InterPro" id="IPR051795">
    <property type="entry name" value="Glycosyl_Hydrlase_43"/>
</dbReference>
<accession>A0ABT3CTD9</accession>
<evidence type="ECO:0000313" key="7">
    <source>
        <dbReference type="Proteomes" id="UP001300692"/>
    </source>
</evidence>
<keyword evidence="7" id="KW-1185">Reference proteome</keyword>
<protein>
    <submittedName>
        <fullName evidence="6">Glycoside hydrolase family 43 protein</fullName>
    </submittedName>
</protein>
<evidence type="ECO:0000259" key="5">
    <source>
        <dbReference type="Pfam" id="PF17851"/>
    </source>
</evidence>
<keyword evidence="3 4" id="KW-0326">Glycosidase</keyword>
<name>A0ABT3CTD9_9BACT</name>
<evidence type="ECO:0000256" key="3">
    <source>
        <dbReference type="ARBA" id="ARBA00023295"/>
    </source>
</evidence>
<dbReference type="InterPro" id="IPR041542">
    <property type="entry name" value="GH43_C2"/>
</dbReference>
<dbReference type="SUPFAM" id="SSF49899">
    <property type="entry name" value="Concanavalin A-like lectins/glucanases"/>
    <property type="match status" value="1"/>
</dbReference>
<dbReference type="Gene3D" id="2.115.10.20">
    <property type="entry name" value="Glycosyl hydrolase domain, family 43"/>
    <property type="match status" value="1"/>
</dbReference>
<proteinExistence type="inferred from homology"/>
<dbReference type="Proteomes" id="UP001300692">
    <property type="component" value="Unassembled WGS sequence"/>
</dbReference>
<dbReference type="Pfam" id="PF04616">
    <property type="entry name" value="Glyco_hydro_43"/>
    <property type="match status" value="1"/>
</dbReference>
<dbReference type="InterPro" id="IPR013320">
    <property type="entry name" value="ConA-like_dom_sf"/>
</dbReference>
<dbReference type="SUPFAM" id="SSF75005">
    <property type="entry name" value="Arabinanase/levansucrase/invertase"/>
    <property type="match status" value="1"/>
</dbReference>
<evidence type="ECO:0000256" key="4">
    <source>
        <dbReference type="RuleBase" id="RU361187"/>
    </source>
</evidence>
<keyword evidence="2 4" id="KW-0378">Hydrolase</keyword>
<dbReference type="Gene3D" id="2.60.120.200">
    <property type="match status" value="1"/>
</dbReference>
<dbReference type="GO" id="GO:0016787">
    <property type="term" value="F:hydrolase activity"/>
    <property type="evidence" value="ECO:0007669"/>
    <property type="project" value="UniProtKB-KW"/>
</dbReference>
<dbReference type="Pfam" id="PF17851">
    <property type="entry name" value="GH43_C2"/>
    <property type="match status" value="1"/>
</dbReference>